<dbReference type="SMART" id="SM00357">
    <property type="entry name" value="CSP"/>
    <property type="match status" value="1"/>
</dbReference>
<dbReference type="InterPro" id="IPR002059">
    <property type="entry name" value="CSP_DNA-bd"/>
</dbReference>
<reference evidence="3 4" key="1">
    <citation type="journal article" date="2024" name="BMC Genomics">
        <title>De novo assembly and annotation of Popillia japonica's genome with initial clues to its potential as an invasive pest.</title>
        <authorList>
            <person name="Cucini C."/>
            <person name="Boschi S."/>
            <person name="Funari R."/>
            <person name="Cardaioli E."/>
            <person name="Iannotti N."/>
            <person name="Marturano G."/>
            <person name="Paoli F."/>
            <person name="Bruttini M."/>
            <person name="Carapelli A."/>
            <person name="Frati F."/>
            <person name="Nardi F."/>
        </authorList>
    </citation>
    <scope>NUCLEOTIDE SEQUENCE [LARGE SCALE GENOMIC DNA]</scope>
    <source>
        <strain evidence="3">DMR45628</strain>
    </source>
</reference>
<keyword evidence="3" id="KW-0238">DNA-binding</keyword>
<dbReference type="EMBL" id="JASPKY010000084">
    <property type="protein sequence ID" value="KAK9738672.1"/>
    <property type="molecule type" value="Genomic_DNA"/>
</dbReference>
<organism evidence="3 4">
    <name type="scientific">Popillia japonica</name>
    <name type="common">Japanese beetle</name>
    <dbReference type="NCBI Taxonomy" id="7064"/>
    <lineage>
        <taxon>Eukaryota</taxon>
        <taxon>Metazoa</taxon>
        <taxon>Ecdysozoa</taxon>
        <taxon>Arthropoda</taxon>
        <taxon>Hexapoda</taxon>
        <taxon>Insecta</taxon>
        <taxon>Pterygota</taxon>
        <taxon>Neoptera</taxon>
        <taxon>Endopterygota</taxon>
        <taxon>Coleoptera</taxon>
        <taxon>Polyphaga</taxon>
        <taxon>Scarabaeiformia</taxon>
        <taxon>Scarabaeidae</taxon>
        <taxon>Rutelinae</taxon>
        <taxon>Popillia</taxon>
    </lineage>
</organism>
<dbReference type="InterPro" id="IPR012340">
    <property type="entry name" value="NA-bd_OB-fold"/>
</dbReference>
<keyword evidence="4" id="KW-1185">Reference proteome</keyword>
<dbReference type="Gene3D" id="2.40.50.140">
    <property type="entry name" value="Nucleic acid-binding proteins"/>
    <property type="match status" value="1"/>
</dbReference>
<dbReference type="InterPro" id="IPR011129">
    <property type="entry name" value="CSD"/>
</dbReference>
<protein>
    <submittedName>
        <fullName evidence="3">Cold-shock DNA-binding domain</fullName>
    </submittedName>
</protein>
<sequence>MRSQVTTNITNITPTFSKVTASCRSYPHIFYEIMSTTDHSPSSPNHSILKVPSPIITRRNRTASMSERILKTPELDGTIKTFCRQKGHGFITPLSGGDDIFVHVSDVEGEYVPIPEDSVKYRLCPIPPKYEKCQAVHVRIINLKPALHQKWEA</sequence>
<dbReference type="SUPFAM" id="SSF50249">
    <property type="entry name" value="Nucleic acid-binding proteins"/>
    <property type="match status" value="1"/>
</dbReference>
<dbReference type="PANTHER" id="PTHR12962:SF1">
    <property type="entry name" value="COLD SHOCK DOMAIN-CONTAINING PROTEIN CG9705"/>
    <property type="match status" value="1"/>
</dbReference>
<evidence type="ECO:0000259" key="2">
    <source>
        <dbReference type="PROSITE" id="PS51857"/>
    </source>
</evidence>
<dbReference type="Proteomes" id="UP001458880">
    <property type="component" value="Unassembled WGS sequence"/>
</dbReference>
<dbReference type="FunFam" id="2.40.50.140:FF:000086">
    <property type="entry name" value="Cold shock domain-containing protein C2"/>
    <property type="match status" value="1"/>
</dbReference>
<dbReference type="GO" id="GO:0043488">
    <property type="term" value="P:regulation of mRNA stability"/>
    <property type="evidence" value="ECO:0007669"/>
    <property type="project" value="TreeGrafter"/>
</dbReference>
<name>A0AAW1LXT5_POPJA</name>
<comment type="caution">
    <text evidence="3">The sequence shown here is derived from an EMBL/GenBank/DDBJ whole genome shotgun (WGS) entry which is preliminary data.</text>
</comment>
<dbReference type="InterPro" id="IPR019844">
    <property type="entry name" value="CSD_CS"/>
</dbReference>
<dbReference type="GO" id="GO:0005737">
    <property type="term" value="C:cytoplasm"/>
    <property type="evidence" value="ECO:0007669"/>
    <property type="project" value="TreeGrafter"/>
</dbReference>
<dbReference type="Pfam" id="PF00313">
    <property type="entry name" value="CSD"/>
    <property type="match status" value="1"/>
</dbReference>
<dbReference type="PROSITE" id="PS51857">
    <property type="entry name" value="CSD_2"/>
    <property type="match status" value="1"/>
</dbReference>
<dbReference type="PROSITE" id="PS00352">
    <property type="entry name" value="CSD_1"/>
    <property type="match status" value="1"/>
</dbReference>
<feature type="domain" description="CSD" evidence="2">
    <location>
        <begin position="74"/>
        <end position="140"/>
    </location>
</feature>
<proteinExistence type="predicted"/>
<dbReference type="GO" id="GO:0003677">
    <property type="term" value="F:DNA binding"/>
    <property type="evidence" value="ECO:0007669"/>
    <property type="project" value="UniProtKB-KW"/>
</dbReference>
<keyword evidence="1" id="KW-0597">Phosphoprotein</keyword>
<evidence type="ECO:0000256" key="1">
    <source>
        <dbReference type="ARBA" id="ARBA00022553"/>
    </source>
</evidence>
<dbReference type="PANTHER" id="PTHR12962">
    <property type="entry name" value="CALCIUM-REGULATED HEAT STABLE PROTEIN CRHSP-24-RELATED"/>
    <property type="match status" value="1"/>
</dbReference>
<evidence type="ECO:0000313" key="3">
    <source>
        <dbReference type="EMBL" id="KAK9738672.1"/>
    </source>
</evidence>
<dbReference type="GO" id="GO:0003730">
    <property type="term" value="F:mRNA 3'-UTR binding"/>
    <property type="evidence" value="ECO:0007669"/>
    <property type="project" value="TreeGrafter"/>
</dbReference>
<dbReference type="InterPro" id="IPR052069">
    <property type="entry name" value="Ca-reg_mRNA-binding_domain"/>
</dbReference>
<gene>
    <name evidence="3" type="ORF">QE152_g9671</name>
</gene>
<accession>A0AAW1LXT5</accession>
<evidence type="ECO:0000313" key="4">
    <source>
        <dbReference type="Proteomes" id="UP001458880"/>
    </source>
</evidence>
<dbReference type="AlphaFoldDB" id="A0AAW1LXT5"/>
<dbReference type="CDD" id="cd04458">
    <property type="entry name" value="CSP_CDS"/>
    <property type="match status" value="1"/>
</dbReference>